<evidence type="ECO:0000313" key="3">
    <source>
        <dbReference type="EMBL" id="TWU13190.1"/>
    </source>
</evidence>
<feature type="compositionally biased region" description="Basic and acidic residues" evidence="1">
    <location>
        <begin position="150"/>
        <end position="166"/>
    </location>
</feature>
<feature type="domain" description="FHA" evidence="2">
    <location>
        <begin position="188"/>
        <end position="251"/>
    </location>
</feature>
<dbReference type="OrthoDB" id="283723at2"/>
<dbReference type="AlphaFoldDB" id="A0A5C6BM33"/>
<feature type="compositionally biased region" description="Basic and acidic residues" evidence="1">
    <location>
        <begin position="504"/>
        <end position="514"/>
    </location>
</feature>
<evidence type="ECO:0000256" key="1">
    <source>
        <dbReference type="SAM" id="MobiDB-lite"/>
    </source>
</evidence>
<evidence type="ECO:0000259" key="2">
    <source>
        <dbReference type="PROSITE" id="PS50006"/>
    </source>
</evidence>
<dbReference type="EMBL" id="SJPP01000001">
    <property type="protein sequence ID" value="TWU13190.1"/>
    <property type="molecule type" value="Genomic_DNA"/>
</dbReference>
<dbReference type="InterPro" id="IPR000253">
    <property type="entry name" value="FHA_dom"/>
</dbReference>
<keyword evidence="4" id="KW-1185">Reference proteome</keyword>
<name>A0A5C6BM33_9PLAN</name>
<reference evidence="3 4" key="1">
    <citation type="submission" date="2019-02" db="EMBL/GenBank/DDBJ databases">
        <title>Deep-cultivation of Planctomycetes and their phenomic and genomic characterization uncovers novel biology.</title>
        <authorList>
            <person name="Wiegand S."/>
            <person name="Jogler M."/>
            <person name="Boedeker C."/>
            <person name="Pinto D."/>
            <person name="Vollmers J."/>
            <person name="Rivas-Marin E."/>
            <person name="Kohn T."/>
            <person name="Peeters S.H."/>
            <person name="Heuer A."/>
            <person name="Rast P."/>
            <person name="Oberbeckmann S."/>
            <person name="Bunk B."/>
            <person name="Jeske O."/>
            <person name="Meyerdierks A."/>
            <person name="Storesund J.E."/>
            <person name="Kallscheuer N."/>
            <person name="Luecker S."/>
            <person name="Lage O.M."/>
            <person name="Pohl T."/>
            <person name="Merkel B.J."/>
            <person name="Hornburger P."/>
            <person name="Mueller R.-W."/>
            <person name="Bruemmer F."/>
            <person name="Labrenz M."/>
            <person name="Spormann A.M."/>
            <person name="Op Den Camp H."/>
            <person name="Overmann J."/>
            <person name="Amann R."/>
            <person name="Jetten M.S.M."/>
            <person name="Mascher T."/>
            <person name="Medema M.H."/>
            <person name="Devos D.P."/>
            <person name="Kaster A.-K."/>
            <person name="Ovreas L."/>
            <person name="Rohde M."/>
            <person name="Galperin M.Y."/>
            <person name="Jogler C."/>
        </authorList>
    </citation>
    <scope>NUCLEOTIDE SEQUENCE [LARGE SCALE GENOMIC DNA]</scope>
    <source>
        <strain evidence="3 4">CA54</strain>
    </source>
</reference>
<evidence type="ECO:0000313" key="4">
    <source>
        <dbReference type="Proteomes" id="UP000320735"/>
    </source>
</evidence>
<sequence length="549" mass="60196">MLLLAPTSDEEEARLSDEIPVDSAANKAVHKFRVACQAAAPIRLRVTGPGLNEPLEFSYASPFVIIGRSRRADLRLQHPDVSLRHTYLQMVRGRMYCVDLESRTGISHQSDRRRGELIDEGEAIHIGPYHVHVINWSSWDEIEAFDAAADESHRDESHEDESHNDESSTDNESTDTFIRANVEILNGKKNGRRFHAVEEEITLVGNAPGSHLRLKDSSMSKTHCALVRTAEALWCVDLLGRGGTRLNGAEIRIGRLYDGDLIHVGRAKLKIHYSNMENQPPIEPSEPPRAAAETSNESQPADEGTMPAPAASSPQVADMAGELSQLIAQNLANITPPSGAQPPIPFSPPVPAVAPNPQLPAAQSEGERNVSEAFVLSLVNQFGQMQQQMFQQSQQSMMMLVNMFSSLHQNHMELIRDDLNRIHQITDELKAVQSQMADGQTSATSVTYTRDSQPAGDSQEHVQDAEISESRPATPEPRTAPPPSSSESPQPGPGEPPPTVPADAADRPRSDRSGVRAHTLLSERLAELESERNSRWQKIMKTITGMGGA</sequence>
<dbReference type="InterPro" id="IPR050923">
    <property type="entry name" value="Cell_Proc_Reg/RNA_Proc"/>
</dbReference>
<feature type="region of interest" description="Disordered" evidence="1">
    <location>
        <begin position="277"/>
        <end position="316"/>
    </location>
</feature>
<proteinExistence type="predicted"/>
<dbReference type="PROSITE" id="PS50006">
    <property type="entry name" value="FHA_DOMAIN"/>
    <property type="match status" value="2"/>
</dbReference>
<organism evidence="3 4">
    <name type="scientific">Symmachiella macrocystis</name>
    <dbReference type="NCBI Taxonomy" id="2527985"/>
    <lineage>
        <taxon>Bacteria</taxon>
        <taxon>Pseudomonadati</taxon>
        <taxon>Planctomycetota</taxon>
        <taxon>Planctomycetia</taxon>
        <taxon>Planctomycetales</taxon>
        <taxon>Planctomycetaceae</taxon>
        <taxon>Symmachiella</taxon>
    </lineage>
</organism>
<dbReference type="PANTHER" id="PTHR23308">
    <property type="entry name" value="NUCLEAR INHIBITOR OF PROTEIN PHOSPHATASE-1"/>
    <property type="match status" value="1"/>
</dbReference>
<dbReference type="SMART" id="SM00240">
    <property type="entry name" value="FHA"/>
    <property type="match status" value="2"/>
</dbReference>
<feature type="compositionally biased region" description="Polar residues" evidence="1">
    <location>
        <begin position="433"/>
        <end position="456"/>
    </location>
</feature>
<dbReference type="InterPro" id="IPR008984">
    <property type="entry name" value="SMAD_FHA_dom_sf"/>
</dbReference>
<gene>
    <name evidence="3" type="ORF">CA54_20220</name>
</gene>
<dbReference type="CDD" id="cd00060">
    <property type="entry name" value="FHA"/>
    <property type="match status" value="2"/>
</dbReference>
<dbReference type="SUPFAM" id="SSF49879">
    <property type="entry name" value="SMAD/FHA domain"/>
    <property type="match status" value="2"/>
</dbReference>
<feature type="region of interest" description="Disordered" evidence="1">
    <location>
        <begin position="148"/>
        <end position="176"/>
    </location>
</feature>
<dbReference type="Pfam" id="PF00498">
    <property type="entry name" value="FHA"/>
    <property type="match status" value="2"/>
</dbReference>
<dbReference type="Proteomes" id="UP000320735">
    <property type="component" value="Unassembled WGS sequence"/>
</dbReference>
<dbReference type="Gene3D" id="2.60.200.20">
    <property type="match status" value="2"/>
</dbReference>
<feature type="region of interest" description="Disordered" evidence="1">
    <location>
        <begin position="433"/>
        <end position="518"/>
    </location>
</feature>
<comment type="caution">
    <text evidence="3">The sequence shown here is derived from an EMBL/GenBank/DDBJ whole genome shotgun (WGS) entry which is preliminary data.</text>
</comment>
<feature type="domain" description="FHA" evidence="2">
    <location>
        <begin position="64"/>
        <end position="113"/>
    </location>
</feature>
<accession>A0A5C6BM33</accession>
<protein>
    <submittedName>
        <fullName evidence="3">FHA domain protein</fullName>
    </submittedName>
</protein>
<dbReference type="RefSeq" id="WP_146370555.1">
    <property type="nucleotide sequence ID" value="NZ_SJPP01000001.1"/>
</dbReference>
<feature type="compositionally biased region" description="Pro residues" evidence="1">
    <location>
        <begin position="474"/>
        <end position="500"/>
    </location>
</feature>